<evidence type="ECO:0000313" key="2">
    <source>
        <dbReference type="EMBL" id="CAB0030406.1"/>
    </source>
</evidence>
<dbReference type="AlphaFoldDB" id="A0A6H5I675"/>
<proteinExistence type="predicted"/>
<protein>
    <submittedName>
        <fullName evidence="2">Uncharacterized protein</fullName>
    </submittedName>
</protein>
<sequence length="273" mass="30352">MQADDNTEESSRCQENFYAGEHGRQSGGVVQHQPTDAQVESRRSASLRRRGRCARRRGTISPAEEPVTRQIRHGVTGQPLGARFLQARDESTAPEALVEQQQVPVAQHVEAAAQSKAQTQTESEGAEPHGTVAGQAEDVPDWRADAAVNQRKRQVTGSDHLSGKRDRPRSLDHVDHHAEACKSNLRGSSYHKYDEQTIDNSSRDIRSIVAVRETLNSCPSVKVKIVNFACTGEPTRIHVARTTLCEWILQTIYQRRVSEPNVNCNYCDGRGRP</sequence>
<accession>A0A6H5I675</accession>
<dbReference type="EMBL" id="CADCXV010000476">
    <property type="protein sequence ID" value="CAB0030406.1"/>
    <property type="molecule type" value="Genomic_DNA"/>
</dbReference>
<name>A0A6H5I675_9HYME</name>
<organism evidence="2 3">
    <name type="scientific">Trichogramma brassicae</name>
    <dbReference type="NCBI Taxonomy" id="86971"/>
    <lineage>
        <taxon>Eukaryota</taxon>
        <taxon>Metazoa</taxon>
        <taxon>Ecdysozoa</taxon>
        <taxon>Arthropoda</taxon>
        <taxon>Hexapoda</taxon>
        <taxon>Insecta</taxon>
        <taxon>Pterygota</taxon>
        <taxon>Neoptera</taxon>
        <taxon>Endopterygota</taxon>
        <taxon>Hymenoptera</taxon>
        <taxon>Apocrita</taxon>
        <taxon>Proctotrupomorpha</taxon>
        <taxon>Chalcidoidea</taxon>
        <taxon>Trichogrammatidae</taxon>
        <taxon>Trichogramma</taxon>
    </lineage>
</organism>
<evidence type="ECO:0000313" key="3">
    <source>
        <dbReference type="Proteomes" id="UP000479190"/>
    </source>
</evidence>
<feature type="compositionally biased region" description="Basic residues" evidence="1">
    <location>
        <begin position="45"/>
        <end position="58"/>
    </location>
</feature>
<feature type="region of interest" description="Disordered" evidence="1">
    <location>
        <begin position="108"/>
        <end position="175"/>
    </location>
</feature>
<evidence type="ECO:0000256" key="1">
    <source>
        <dbReference type="SAM" id="MobiDB-lite"/>
    </source>
</evidence>
<dbReference type="Proteomes" id="UP000479190">
    <property type="component" value="Unassembled WGS sequence"/>
</dbReference>
<feature type="region of interest" description="Disordered" evidence="1">
    <location>
        <begin position="1"/>
        <end position="78"/>
    </location>
</feature>
<gene>
    <name evidence="2" type="ORF">TBRA_LOCUS2408</name>
</gene>
<keyword evidence="3" id="KW-1185">Reference proteome</keyword>
<reference evidence="2 3" key="1">
    <citation type="submission" date="2020-02" db="EMBL/GenBank/DDBJ databases">
        <authorList>
            <person name="Ferguson B K."/>
        </authorList>
    </citation>
    <scope>NUCLEOTIDE SEQUENCE [LARGE SCALE GENOMIC DNA]</scope>
</reference>
<feature type="compositionally biased region" description="Basic and acidic residues" evidence="1">
    <location>
        <begin position="161"/>
        <end position="175"/>
    </location>
</feature>